<keyword evidence="1" id="KW-0472">Membrane</keyword>
<feature type="transmembrane region" description="Helical" evidence="1">
    <location>
        <begin position="142"/>
        <end position="163"/>
    </location>
</feature>
<reference evidence="2 3" key="1">
    <citation type="submission" date="2021-03" db="EMBL/GenBank/DDBJ databases">
        <title>Genomic Encyclopedia of Type Strains, Phase IV (KMG-IV): sequencing the most valuable type-strain genomes for metagenomic binning, comparative biology and taxonomic classification.</title>
        <authorList>
            <person name="Goeker M."/>
        </authorList>
    </citation>
    <scope>NUCLEOTIDE SEQUENCE [LARGE SCALE GENOMIC DNA]</scope>
    <source>
        <strain evidence="2 3">DSM 6139</strain>
    </source>
</reference>
<keyword evidence="3" id="KW-1185">Reference proteome</keyword>
<evidence type="ECO:0000313" key="2">
    <source>
        <dbReference type="EMBL" id="MBP1919256.1"/>
    </source>
</evidence>
<evidence type="ECO:0000313" key="3">
    <source>
        <dbReference type="Proteomes" id="UP001519271"/>
    </source>
</evidence>
<feature type="transmembrane region" description="Helical" evidence="1">
    <location>
        <begin position="116"/>
        <end position="136"/>
    </location>
</feature>
<feature type="transmembrane region" description="Helical" evidence="1">
    <location>
        <begin position="87"/>
        <end position="109"/>
    </location>
</feature>
<name>A0ABS4G3Z1_9CLOT</name>
<keyword evidence="1" id="KW-0812">Transmembrane</keyword>
<feature type="transmembrane region" description="Helical" evidence="1">
    <location>
        <begin position="65"/>
        <end position="81"/>
    </location>
</feature>
<keyword evidence="1" id="KW-1133">Transmembrane helix</keyword>
<organism evidence="2 3">
    <name type="scientific">Youngiibacter multivorans</name>
    <dbReference type="NCBI Taxonomy" id="937251"/>
    <lineage>
        <taxon>Bacteria</taxon>
        <taxon>Bacillati</taxon>
        <taxon>Bacillota</taxon>
        <taxon>Clostridia</taxon>
        <taxon>Eubacteriales</taxon>
        <taxon>Clostridiaceae</taxon>
        <taxon>Youngiibacter</taxon>
    </lineage>
</organism>
<feature type="transmembrane region" description="Helical" evidence="1">
    <location>
        <begin position="36"/>
        <end position="53"/>
    </location>
</feature>
<accession>A0ABS4G3Z1</accession>
<dbReference type="EMBL" id="JAGGKC010000012">
    <property type="protein sequence ID" value="MBP1919256.1"/>
    <property type="molecule type" value="Genomic_DNA"/>
</dbReference>
<sequence>MKNKSNYYIGLILVIVGSAAFYNSVFLNGFFGVRNLWPLFILLPGLFMEIDYFAGDKLKGRDPGVLIPGGILTGMGTFLLLREFLDIIPGMTGPVMIAVTGAALLQYYVAKPKDRGLLVVSLALILIGVLLGISRYTGELPVWLTAGSLTSLAVIMAGVYLIAKKPQEYKDSTYRPRDSENQKKSQ</sequence>
<protein>
    <recommendedName>
        <fullName evidence="4">DUF5668 domain-containing protein</fullName>
    </recommendedName>
</protein>
<evidence type="ECO:0008006" key="4">
    <source>
        <dbReference type="Google" id="ProtNLM"/>
    </source>
</evidence>
<feature type="transmembrane region" description="Helical" evidence="1">
    <location>
        <begin position="7"/>
        <end position="30"/>
    </location>
</feature>
<dbReference type="Proteomes" id="UP001519271">
    <property type="component" value="Unassembled WGS sequence"/>
</dbReference>
<dbReference type="RefSeq" id="WP_209459461.1">
    <property type="nucleotide sequence ID" value="NZ_JAGGKC010000012.1"/>
</dbReference>
<gene>
    <name evidence="2" type="ORF">J2Z34_001744</name>
</gene>
<evidence type="ECO:0000256" key="1">
    <source>
        <dbReference type="SAM" id="Phobius"/>
    </source>
</evidence>
<proteinExistence type="predicted"/>
<comment type="caution">
    <text evidence="2">The sequence shown here is derived from an EMBL/GenBank/DDBJ whole genome shotgun (WGS) entry which is preliminary data.</text>
</comment>